<feature type="region of interest" description="Disordered" evidence="1">
    <location>
        <begin position="18"/>
        <end position="82"/>
    </location>
</feature>
<dbReference type="GeneID" id="28965455"/>
<dbReference type="Proteomes" id="UP000078595">
    <property type="component" value="Chromosome 2"/>
</dbReference>
<evidence type="ECO:0000313" key="3">
    <source>
        <dbReference type="EMBL" id="WWC59547.1"/>
    </source>
</evidence>
<reference evidence="2" key="1">
    <citation type="submission" date="2013-07" db="EMBL/GenBank/DDBJ databases">
        <title>The Genome Sequence of Cryptococcus dejecticola CBS10117.</title>
        <authorList>
            <consortium name="The Broad Institute Genome Sequencing Platform"/>
            <person name="Cuomo C."/>
            <person name="Litvintseva A."/>
            <person name="Chen Y."/>
            <person name="Heitman J."/>
            <person name="Sun S."/>
            <person name="Springer D."/>
            <person name="Dromer F."/>
            <person name="Young S.K."/>
            <person name="Zeng Q."/>
            <person name="Gargeya S."/>
            <person name="Fitzgerald M."/>
            <person name="Abouelleil A."/>
            <person name="Alvarado L."/>
            <person name="Berlin A.M."/>
            <person name="Chapman S.B."/>
            <person name="Dewar J."/>
            <person name="Goldberg J."/>
            <person name="Griggs A."/>
            <person name="Gujja S."/>
            <person name="Hansen M."/>
            <person name="Howarth C."/>
            <person name="Imamovic A."/>
            <person name="Larimer J."/>
            <person name="McCowan C."/>
            <person name="Murphy C."/>
            <person name="Pearson M."/>
            <person name="Priest M."/>
            <person name="Roberts A."/>
            <person name="Saif S."/>
            <person name="Shea T."/>
            <person name="Sykes S."/>
            <person name="Wortman J."/>
            <person name="Nusbaum C."/>
            <person name="Birren B."/>
        </authorList>
    </citation>
    <scope>NUCLEOTIDE SEQUENCE [LARGE SCALE GENOMIC DNA]</scope>
    <source>
        <strain evidence="2">CBS 10117</strain>
    </source>
</reference>
<name>A0A1A6ABY0_9TREE</name>
<dbReference type="OrthoDB" id="10656722at2759"/>
<evidence type="ECO:0000256" key="1">
    <source>
        <dbReference type="SAM" id="MobiDB-lite"/>
    </source>
</evidence>
<dbReference type="EMBL" id="KI894028">
    <property type="protein sequence ID" value="OBR87548.1"/>
    <property type="molecule type" value="Genomic_DNA"/>
</dbReference>
<feature type="compositionally biased region" description="Low complexity" evidence="1">
    <location>
        <begin position="50"/>
        <end position="78"/>
    </location>
</feature>
<protein>
    <submittedName>
        <fullName evidence="2">Uncharacterized protein</fullName>
    </submittedName>
</protein>
<dbReference type="AlphaFoldDB" id="A0A1A6ABY0"/>
<gene>
    <name evidence="2" type="ORF">I303_01756</name>
    <name evidence="3" type="ORF">I303_102103</name>
</gene>
<dbReference type="EMBL" id="CP144531">
    <property type="protein sequence ID" value="WWC59547.1"/>
    <property type="molecule type" value="Genomic_DNA"/>
</dbReference>
<proteinExistence type="predicted"/>
<sequence>MPFGMGLRCEVQDSLAINNRNIGAQVPSPTPKSSPAKQSRRASGRGQPLSSVLSEEASRSPSSASAAASTGRRSAISSKLHSRLDKWKSRMRSISRTLTLRRGQSGLTHVSGAEAELYGGQNEYADRLKLERFERSLAAENMYRTDQAPTYGSSLNDIHIESGDLSEGGTIFDKIKYGSSPSDADVRSQIDELANSETPLSHSDSSRLLSLKDQLGTIESVKNAF</sequence>
<reference evidence="3" key="2">
    <citation type="submission" date="2013-07" db="EMBL/GenBank/DDBJ databases">
        <authorList>
            <consortium name="The Broad Institute Genome Sequencing Platform"/>
            <person name="Cuomo C."/>
            <person name="Litvintseva A."/>
            <person name="Chen Y."/>
            <person name="Heitman J."/>
            <person name="Sun S."/>
            <person name="Springer D."/>
            <person name="Dromer F."/>
            <person name="Young S.K."/>
            <person name="Zeng Q."/>
            <person name="Gargeya S."/>
            <person name="Fitzgerald M."/>
            <person name="Abouelleil A."/>
            <person name="Alvarado L."/>
            <person name="Berlin A.M."/>
            <person name="Chapman S.B."/>
            <person name="Dewar J."/>
            <person name="Goldberg J."/>
            <person name="Griggs A."/>
            <person name="Gujja S."/>
            <person name="Hansen M."/>
            <person name="Howarth C."/>
            <person name="Imamovic A."/>
            <person name="Larimer J."/>
            <person name="McCowan C."/>
            <person name="Murphy C."/>
            <person name="Pearson M."/>
            <person name="Priest M."/>
            <person name="Roberts A."/>
            <person name="Saif S."/>
            <person name="Shea T."/>
            <person name="Sykes S."/>
            <person name="Wortman J."/>
            <person name="Nusbaum C."/>
            <person name="Birren B."/>
        </authorList>
    </citation>
    <scope>NUCLEOTIDE SEQUENCE</scope>
    <source>
        <strain evidence="3">CBS 10117</strain>
    </source>
</reference>
<accession>A0A1A6ABY0</accession>
<dbReference type="RefSeq" id="XP_018265390.1">
    <property type="nucleotide sequence ID" value="XM_018405109.1"/>
</dbReference>
<evidence type="ECO:0000313" key="2">
    <source>
        <dbReference type="EMBL" id="OBR87548.1"/>
    </source>
</evidence>
<keyword evidence="4" id="KW-1185">Reference proteome</keyword>
<dbReference type="KEGG" id="kdj:28965455"/>
<dbReference type="VEuPathDB" id="FungiDB:I303_01756"/>
<evidence type="ECO:0000313" key="4">
    <source>
        <dbReference type="Proteomes" id="UP000078595"/>
    </source>
</evidence>
<organism evidence="2">
    <name type="scientific">Kwoniella dejecticola CBS 10117</name>
    <dbReference type="NCBI Taxonomy" id="1296121"/>
    <lineage>
        <taxon>Eukaryota</taxon>
        <taxon>Fungi</taxon>
        <taxon>Dikarya</taxon>
        <taxon>Basidiomycota</taxon>
        <taxon>Agaricomycotina</taxon>
        <taxon>Tremellomycetes</taxon>
        <taxon>Tremellales</taxon>
        <taxon>Cryptococcaceae</taxon>
        <taxon>Kwoniella</taxon>
    </lineage>
</organism>
<reference evidence="3" key="3">
    <citation type="submission" date="2024-02" db="EMBL/GenBank/DDBJ databases">
        <title>Comparative genomics of Cryptococcus and Kwoniella reveals pathogenesis evolution and contrasting modes of karyotype evolution via chromosome fusion or intercentromeric recombination.</title>
        <authorList>
            <person name="Coelho M.A."/>
            <person name="David-Palma M."/>
            <person name="Shea T."/>
            <person name="Bowers K."/>
            <person name="McGinley-Smith S."/>
            <person name="Mohammad A.W."/>
            <person name="Gnirke A."/>
            <person name="Yurkov A.M."/>
            <person name="Nowrousian M."/>
            <person name="Sun S."/>
            <person name="Cuomo C.A."/>
            <person name="Heitman J."/>
        </authorList>
    </citation>
    <scope>NUCLEOTIDE SEQUENCE</scope>
    <source>
        <strain evidence="3">CBS 10117</strain>
    </source>
</reference>